<dbReference type="PANTHER" id="PTHR31306:SF4">
    <property type="entry name" value="ALPHA-1,2-GALACTOSYLTRANSFERASE"/>
    <property type="match status" value="1"/>
</dbReference>
<evidence type="ECO:0000256" key="1">
    <source>
        <dbReference type="ARBA" id="ARBA00004323"/>
    </source>
</evidence>
<keyword evidence="7" id="KW-1185">Reference proteome</keyword>
<evidence type="ECO:0000313" key="6">
    <source>
        <dbReference type="EMBL" id="GBG63411.1"/>
    </source>
</evidence>
<evidence type="ECO:0000256" key="5">
    <source>
        <dbReference type="SAM" id="MobiDB-lite"/>
    </source>
</evidence>
<dbReference type="STRING" id="69332.A0A388K018"/>
<dbReference type="PANTHER" id="PTHR31306">
    <property type="entry name" value="ALPHA-1,6-MANNOSYLTRANSFERASE MNN11-RELATED"/>
    <property type="match status" value="1"/>
</dbReference>
<sequence>MLSAASSRPRTNLWSGYVPAAYGGASMKLGQAEIGGDSRDQSCSSRGQKKGAMEYGDVVEPGPSLVHVQGCALGGRGEQCDCCRLRRLSEAEAAAEAVPSEERYAELVGAGKVQRDGGVLCVVESGKNVRSSSARHGKGEEGGGGLVSRGWEADARRNQYCERQSGQCSCFPFPEREGSGGVRERERWIKAEGGRLGEKGGGGGGGDGKRESPWSTEGGGEKGGRQCTRLLKGVLTGLAIFVLVQYCFLKSSEYLLTRANALGRQCHKPHDYRHYAIADGRFAMVTCSDGASTIPKRSFKGLAEMVTPNKEKYVKKHGYDFIDASDLVDRHRPPSWSKILAVKKHLRSYDWVFWTDADSVVTNPEVTLQEVVASVIATGLPPLSRGRKAATISAAALGNVGIQQQDQSEVDLPDFIVTEDQNGVNAGMFFVRNSTWSHEFLELWWSQSRFVRPFGRCKSGDNDALKHLIATMDDAERRRHVRVPVMQCAFNSNLWRPSVVGSKRLLLQTKAVWRGVFAKGDFMVHLAGVDNKKKYMSRVLRELDRDRDGDRATEVSAGRRAQGYKWQQDELGGSLHTWRRKLGSCPLCNDQALL</sequence>
<comment type="caution">
    <text evidence="6">The sequence shown here is derived from an EMBL/GenBank/DDBJ whole genome shotgun (WGS) entry which is preliminary data.</text>
</comment>
<dbReference type="Pfam" id="PF05637">
    <property type="entry name" value="Glyco_transf_34"/>
    <property type="match status" value="1"/>
</dbReference>
<dbReference type="OrthoDB" id="407658at2759"/>
<dbReference type="Gene3D" id="3.90.550.10">
    <property type="entry name" value="Spore Coat Polysaccharide Biosynthesis Protein SpsA, Chain A"/>
    <property type="match status" value="1"/>
</dbReference>
<dbReference type="AlphaFoldDB" id="A0A388K018"/>
<name>A0A388K018_CHABU</name>
<dbReference type="Proteomes" id="UP000265515">
    <property type="component" value="Unassembled WGS sequence"/>
</dbReference>
<keyword evidence="4" id="KW-0808">Transferase</keyword>
<dbReference type="EMBL" id="BFEA01000039">
    <property type="protein sequence ID" value="GBG63411.1"/>
    <property type="molecule type" value="Genomic_DNA"/>
</dbReference>
<evidence type="ECO:0000256" key="3">
    <source>
        <dbReference type="ARBA" id="ARBA00022676"/>
    </source>
</evidence>
<organism evidence="6 7">
    <name type="scientific">Chara braunii</name>
    <name type="common">Braun's stonewort</name>
    <dbReference type="NCBI Taxonomy" id="69332"/>
    <lineage>
        <taxon>Eukaryota</taxon>
        <taxon>Viridiplantae</taxon>
        <taxon>Streptophyta</taxon>
        <taxon>Charophyceae</taxon>
        <taxon>Charales</taxon>
        <taxon>Characeae</taxon>
        <taxon>Chara</taxon>
    </lineage>
</organism>
<gene>
    <name evidence="6" type="ORF">CBR_g38033</name>
</gene>
<feature type="region of interest" description="Disordered" evidence="5">
    <location>
        <begin position="193"/>
        <end position="223"/>
    </location>
</feature>
<dbReference type="Gramene" id="GBG63411">
    <property type="protein sequence ID" value="GBG63411"/>
    <property type="gene ID" value="CBR_g38033"/>
</dbReference>
<evidence type="ECO:0000256" key="2">
    <source>
        <dbReference type="ARBA" id="ARBA00005664"/>
    </source>
</evidence>
<keyword evidence="3" id="KW-0328">Glycosyltransferase</keyword>
<dbReference type="GO" id="GO:0006487">
    <property type="term" value="P:protein N-linked glycosylation"/>
    <property type="evidence" value="ECO:0007669"/>
    <property type="project" value="TreeGrafter"/>
</dbReference>
<proteinExistence type="inferred from homology"/>
<protein>
    <submittedName>
        <fullName evidence="6">Uncharacterized protein</fullName>
    </submittedName>
</protein>
<dbReference type="GO" id="GO:0000139">
    <property type="term" value="C:Golgi membrane"/>
    <property type="evidence" value="ECO:0007669"/>
    <property type="project" value="UniProtKB-SubCell"/>
</dbReference>
<evidence type="ECO:0000313" key="7">
    <source>
        <dbReference type="Proteomes" id="UP000265515"/>
    </source>
</evidence>
<comment type="subcellular location">
    <subcellularLocation>
        <location evidence="1">Golgi apparatus membrane</location>
        <topology evidence="1">Single-pass type II membrane protein</topology>
    </subcellularLocation>
</comment>
<feature type="region of interest" description="Disordered" evidence="5">
    <location>
        <begin position="33"/>
        <end position="57"/>
    </location>
</feature>
<reference evidence="6 7" key="1">
    <citation type="journal article" date="2018" name="Cell">
        <title>The Chara Genome: Secondary Complexity and Implications for Plant Terrestrialization.</title>
        <authorList>
            <person name="Nishiyama T."/>
            <person name="Sakayama H."/>
            <person name="Vries J.D."/>
            <person name="Buschmann H."/>
            <person name="Saint-Marcoux D."/>
            <person name="Ullrich K.K."/>
            <person name="Haas F.B."/>
            <person name="Vanderstraeten L."/>
            <person name="Becker D."/>
            <person name="Lang D."/>
            <person name="Vosolsobe S."/>
            <person name="Rombauts S."/>
            <person name="Wilhelmsson P.K.I."/>
            <person name="Janitza P."/>
            <person name="Kern R."/>
            <person name="Heyl A."/>
            <person name="Rumpler F."/>
            <person name="Villalobos L.I.A.C."/>
            <person name="Clay J.M."/>
            <person name="Skokan R."/>
            <person name="Toyoda A."/>
            <person name="Suzuki Y."/>
            <person name="Kagoshima H."/>
            <person name="Schijlen E."/>
            <person name="Tajeshwar N."/>
            <person name="Catarino B."/>
            <person name="Hetherington A.J."/>
            <person name="Saltykova A."/>
            <person name="Bonnot C."/>
            <person name="Breuninger H."/>
            <person name="Symeonidi A."/>
            <person name="Radhakrishnan G.V."/>
            <person name="Van Nieuwerburgh F."/>
            <person name="Deforce D."/>
            <person name="Chang C."/>
            <person name="Karol K.G."/>
            <person name="Hedrich R."/>
            <person name="Ulvskov P."/>
            <person name="Glockner G."/>
            <person name="Delwiche C.F."/>
            <person name="Petrasek J."/>
            <person name="Van de Peer Y."/>
            <person name="Friml J."/>
            <person name="Beilby M."/>
            <person name="Dolan L."/>
            <person name="Kohara Y."/>
            <person name="Sugano S."/>
            <person name="Fujiyama A."/>
            <person name="Delaux P.-M."/>
            <person name="Quint M."/>
            <person name="TheiBen G."/>
            <person name="Hagemann M."/>
            <person name="Harholt J."/>
            <person name="Dunand C."/>
            <person name="Zachgo S."/>
            <person name="Langdale J."/>
            <person name="Maumus F."/>
            <person name="Straeten D.V.D."/>
            <person name="Gould S.B."/>
            <person name="Rensing S.A."/>
        </authorList>
    </citation>
    <scope>NUCLEOTIDE SEQUENCE [LARGE SCALE GENOMIC DNA]</scope>
    <source>
        <strain evidence="6 7">S276</strain>
    </source>
</reference>
<evidence type="ECO:0000256" key="4">
    <source>
        <dbReference type="ARBA" id="ARBA00022679"/>
    </source>
</evidence>
<dbReference type="GO" id="GO:0016757">
    <property type="term" value="F:glycosyltransferase activity"/>
    <property type="evidence" value="ECO:0007669"/>
    <property type="project" value="UniProtKB-KW"/>
</dbReference>
<accession>A0A388K018</accession>
<dbReference type="SUPFAM" id="SSF53448">
    <property type="entry name" value="Nucleotide-diphospho-sugar transferases"/>
    <property type="match status" value="1"/>
</dbReference>
<dbReference type="InterPro" id="IPR008630">
    <property type="entry name" value="Glyco_trans_34"/>
</dbReference>
<comment type="similarity">
    <text evidence="2">Belongs to the glycosyltransferase 34 family.</text>
</comment>
<dbReference type="InterPro" id="IPR029044">
    <property type="entry name" value="Nucleotide-diphossugar_trans"/>
</dbReference>